<evidence type="ECO:0000313" key="2">
    <source>
        <dbReference type="Proteomes" id="UP000004535"/>
    </source>
</evidence>
<gene>
    <name evidence="1" type="ORF">BURMUCGD2_0350</name>
</gene>
<proteinExistence type="predicted"/>
<sequence>MCFSDAVVSGMVGMGVAGEVDASRVMPLERMRLRRSARGSEP</sequence>
<dbReference type="EMBL" id="ACFC01000010">
    <property type="protein sequence ID" value="EEE05272.1"/>
    <property type="molecule type" value="Genomic_DNA"/>
</dbReference>
<dbReference type="Proteomes" id="UP000004535">
    <property type="component" value="Unassembled WGS sequence"/>
</dbReference>
<protein>
    <submittedName>
        <fullName evidence="1">Uncharacterized protein</fullName>
    </submittedName>
</protein>
<evidence type="ECO:0000313" key="1">
    <source>
        <dbReference type="EMBL" id="EEE05272.1"/>
    </source>
</evidence>
<accession>B9BV67</accession>
<name>B9BV67_9BURK</name>
<comment type="caution">
    <text evidence="1">The sequence shown here is derived from an EMBL/GenBank/DDBJ whole genome shotgun (WGS) entry which is preliminary data.</text>
</comment>
<organism evidence="1 2">
    <name type="scientific">Burkholderia multivorans CGD2</name>
    <dbReference type="NCBI Taxonomy" id="513052"/>
    <lineage>
        <taxon>Bacteria</taxon>
        <taxon>Pseudomonadati</taxon>
        <taxon>Pseudomonadota</taxon>
        <taxon>Betaproteobacteria</taxon>
        <taxon>Burkholderiales</taxon>
        <taxon>Burkholderiaceae</taxon>
        <taxon>Burkholderia</taxon>
        <taxon>Burkholderia cepacia complex</taxon>
    </lineage>
</organism>
<dbReference type="AlphaFoldDB" id="B9BV67"/>
<reference evidence="1 2" key="1">
    <citation type="journal article" date="2012" name="J. Bacteriol.">
        <title>Draft Genome Sequence Determination for Cystic Fibrosis and Chronic Granulomatous Disease Burkholderia multivorans Isolates.</title>
        <authorList>
            <person name="Varga J.J."/>
            <person name="Losada L."/>
            <person name="Zelazny A.M."/>
            <person name="Brinkac L."/>
            <person name="Harkins D."/>
            <person name="Radune D."/>
            <person name="Hostetler J."/>
            <person name="Sampaio E.P."/>
            <person name="Ronning C.M."/>
            <person name="Nierman W.C."/>
            <person name="Greenberg D.E."/>
            <person name="Holland S.M."/>
            <person name="Goldberg J.B."/>
        </authorList>
    </citation>
    <scope>NUCLEOTIDE SEQUENCE [LARGE SCALE GENOMIC DNA]</scope>
    <source>
        <strain evidence="1 2">CGD2</strain>
    </source>
</reference>